<dbReference type="Gene3D" id="3.30.2010.10">
    <property type="entry name" value="Metalloproteases ('zincins'), catalytic domain"/>
    <property type="match status" value="1"/>
</dbReference>
<dbReference type="PANTHER" id="PTHR34978">
    <property type="entry name" value="POSSIBLE SENSOR-TRANSDUCER PROTEIN BLAR"/>
    <property type="match status" value="1"/>
</dbReference>
<evidence type="ECO:0000259" key="8">
    <source>
        <dbReference type="Pfam" id="PF01435"/>
    </source>
</evidence>
<keyword evidence="7" id="KW-0812">Transmembrane</keyword>
<sequence>AVALGAAVLAAVAFAVRRGRALADAWRHAQSLPGHGELVVTGDAAADAYAVPGWPGRIVVSEGMLGALDDRGRAALLAHERAHLKNHHHWFTAVARLSAAANPLVRPLASAVEYAVERWADEAAAAEVGDRQLVARAIASAAMAAKATRAASAMGGALGALGSGICARASGRGQIAQFSVGGRRPFAWLAGRDQRLAGAGPVPRRVAALLAPAPTSRGGLATLAASLLFLGAVTVCALVAADHLQDLLSFAHATVDRG</sequence>
<evidence type="ECO:0000256" key="5">
    <source>
        <dbReference type="ARBA" id="ARBA00023049"/>
    </source>
</evidence>
<keyword evidence="4 6" id="KW-0862">Zinc</keyword>
<dbReference type="InterPro" id="IPR052173">
    <property type="entry name" value="Beta-lactam_resp_regulator"/>
</dbReference>
<gene>
    <name evidence="9" type="ORF">KDK95_13340</name>
</gene>
<keyword evidence="7" id="KW-0472">Membrane</keyword>
<evidence type="ECO:0000256" key="2">
    <source>
        <dbReference type="ARBA" id="ARBA00022723"/>
    </source>
</evidence>
<evidence type="ECO:0000256" key="6">
    <source>
        <dbReference type="RuleBase" id="RU003983"/>
    </source>
</evidence>
<keyword evidence="7" id="KW-1133">Transmembrane helix</keyword>
<evidence type="ECO:0000256" key="1">
    <source>
        <dbReference type="ARBA" id="ARBA00022670"/>
    </source>
</evidence>
<evidence type="ECO:0000256" key="4">
    <source>
        <dbReference type="ARBA" id="ARBA00022833"/>
    </source>
</evidence>
<evidence type="ECO:0000313" key="9">
    <source>
        <dbReference type="EMBL" id="MBR7827295.1"/>
    </source>
</evidence>
<organism evidence="9 10">
    <name type="scientific">Actinospica acidithermotolerans</name>
    <dbReference type="NCBI Taxonomy" id="2828514"/>
    <lineage>
        <taxon>Bacteria</taxon>
        <taxon>Bacillati</taxon>
        <taxon>Actinomycetota</taxon>
        <taxon>Actinomycetes</taxon>
        <taxon>Catenulisporales</taxon>
        <taxon>Actinospicaceae</taxon>
        <taxon>Actinospica</taxon>
    </lineage>
</organism>
<feature type="domain" description="Peptidase M48" evidence="8">
    <location>
        <begin position="37"/>
        <end position="94"/>
    </location>
</feature>
<protein>
    <submittedName>
        <fullName evidence="9">M56 family metallopeptidase</fullName>
    </submittedName>
</protein>
<evidence type="ECO:0000256" key="3">
    <source>
        <dbReference type="ARBA" id="ARBA00022801"/>
    </source>
</evidence>
<keyword evidence="2" id="KW-0479">Metal-binding</keyword>
<dbReference type="EMBL" id="JAGSOH010000032">
    <property type="protein sequence ID" value="MBR7827295.1"/>
    <property type="molecule type" value="Genomic_DNA"/>
</dbReference>
<dbReference type="AlphaFoldDB" id="A0A941IGD8"/>
<keyword evidence="3 6" id="KW-0378">Hydrolase</keyword>
<keyword evidence="1 6" id="KW-0645">Protease</keyword>
<dbReference type="CDD" id="cd07326">
    <property type="entry name" value="M56_BlaR1_MecR1_like"/>
    <property type="match status" value="1"/>
</dbReference>
<comment type="similarity">
    <text evidence="6">Belongs to the peptidase M48 family.</text>
</comment>
<name>A0A941IGD8_9ACTN</name>
<dbReference type="GO" id="GO:0006508">
    <property type="term" value="P:proteolysis"/>
    <property type="evidence" value="ECO:0007669"/>
    <property type="project" value="UniProtKB-KW"/>
</dbReference>
<dbReference type="GO" id="GO:0004222">
    <property type="term" value="F:metalloendopeptidase activity"/>
    <property type="evidence" value="ECO:0007669"/>
    <property type="project" value="InterPro"/>
</dbReference>
<dbReference type="InterPro" id="IPR001915">
    <property type="entry name" value="Peptidase_M48"/>
</dbReference>
<evidence type="ECO:0000313" key="10">
    <source>
        <dbReference type="Proteomes" id="UP000676325"/>
    </source>
</evidence>
<dbReference type="PANTHER" id="PTHR34978:SF3">
    <property type="entry name" value="SLR0241 PROTEIN"/>
    <property type="match status" value="1"/>
</dbReference>
<accession>A0A941IGD8</accession>
<keyword evidence="10" id="KW-1185">Reference proteome</keyword>
<proteinExistence type="inferred from homology"/>
<comment type="cofactor">
    <cofactor evidence="6">
        <name>Zn(2+)</name>
        <dbReference type="ChEBI" id="CHEBI:29105"/>
    </cofactor>
    <text evidence="6">Binds 1 zinc ion per subunit.</text>
</comment>
<evidence type="ECO:0000256" key="7">
    <source>
        <dbReference type="SAM" id="Phobius"/>
    </source>
</evidence>
<comment type="caution">
    <text evidence="9">The sequence shown here is derived from an EMBL/GenBank/DDBJ whole genome shotgun (WGS) entry which is preliminary data.</text>
</comment>
<dbReference type="Proteomes" id="UP000676325">
    <property type="component" value="Unassembled WGS sequence"/>
</dbReference>
<dbReference type="RefSeq" id="WP_212518442.1">
    <property type="nucleotide sequence ID" value="NZ_JAGSOH010000032.1"/>
</dbReference>
<reference evidence="9" key="1">
    <citation type="submission" date="2021-04" db="EMBL/GenBank/DDBJ databases">
        <title>Genome based classification of Actinospica acidithermotolerans sp. nov., an actinobacterium isolated from an Indonesian hot spring.</title>
        <authorList>
            <person name="Kusuma A.B."/>
            <person name="Putra K.E."/>
            <person name="Nafisah S."/>
            <person name="Loh J."/>
            <person name="Nouioui I."/>
            <person name="Goodfellow M."/>
        </authorList>
    </citation>
    <scope>NUCLEOTIDE SEQUENCE</scope>
    <source>
        <strain evidence="9">MGRD01-02</strain>
    </source>
</reference>
<dbReference type="Pfam" id="PF01435">
    <property type="entry name" value="Peptidase_M48"/>
    <property type="match status" value="1"/>
</dbReference>
<keyword evidence="5 6" id="KW-0482">Metalloprotease</keyword>
<feature type="non-terminal residue" evidence="9">
    <location>
        <position position="1"/>
    </location>
</feature>
<dbReference type="GO" id="GO:0046872">
    <property type="term" value="F:metal ion binding"/>
    <property type="evidence" value="ECO:0007669"/>
    <property type="project" value="UniProtKB-KW"/>
</dbReference>
<feature type="transmembrane region" description="Helical" evidence="7">
    <location>
        <begin position="220"/>
        <end position="241"/>
    </location>
</feature>